<organism evidence="1">
    <name type="scientific">viral metagenome</name>
    <dbReference type="NCBI Taxonomy" id="1070528"/>
    <lineage>
        <taxon>unclassified sequences</taxon>
        <taxon>metagenomes</taxon>
        <taxon>organismal metagenomes</taxon>
    </lineage>
</organism>
<dbReference type="EMBL" id="MT141511">
    <property type="protein sequence ID" value="QJA64018.1"/>
    <property type="molecule type" value="Genomic_DNA"/>
</dbReference>
<name>A0A6M3J3D7_9ZZZZ</name>
<reference evidence="1" key="1">
    <citation type="submission" date="2020-03" db="EMBL/GenBank/DDBJ databases">
        <title>The deep terrestrial virosphere.</title>
        <authorList>
            <person name="Holmfeldt K."/>
            <person name="Nilsson E."/>
            <person name="Simone D."/>
            <person name="Lopez-Fernandez M."/>
            <person name="Wu X."/>
            <person name="de Brujin I."/>
            <person name="Lundin D."/>
            <person name="Andersson A."/>
            <person name="Bertilsson S."/>
            <person name="Dopson M."/>
        </authorList>
    </citation>
    <scope>NUCLEOTIDE SEQUENCE</scope>
    <source>
        <strain evidence="2">MM415A00315</strain>
        <strain evidence="1">MM415B00552</strain>
    </source>
</reference>
<protein>
    <submittedName>
        <fullName evidence="1">Uncharacterized protein</fullName>
    </submittedName>
</protein>
<gene>
    <name evidence="2" type="ORF">MM415A00315_0038</name>
    <name evidence="1" type="ORF">MM415B00552_0008</name>
</gene>
<dbReference type="AlphaFoldDB" id="A0A6M3J3D7"/>
<proteinExistence type="predicted"/>
<accession>A0A6M3J3D7</accession>
<sequence>MEVIAEKVVWDDVLMLRTIFNRTKRALDIFDIPENLYKRWHESVDEYWAVQSELHKYMSGEKIL</sequence>
<evidence type="ECO:0000313" key="1">
    <source>
        <dbReference type="EMBL" id="QJA64018.1"/>
    </source>
</evidence>
<dbReference type="EMBL" id="MT142503">
    <property type="protein sequence ID" value="QJA83113.1"/>
    <property type="molecule type" value="Genomic_DNA"/>
</dbReference>
<evidence type="ECO:0000313" key="2">
    <source>
        <dbReference type="EMBL" id="QJA83113.1"/>
    </source>
</evidence>